<dbReference type="Proteomes" id="UP001597427">
    <property type="component" value="Unassembled WGS sequence"/>
</dbReference>
<keyword evidence="3" id="KW-1185">Reference proteome</keyword>
<protein>
    <submittedName>
        <fullName evidence="2">Glycoside hydrolase family 25 protein</fullName>
    </submittedName>
</protein>
<dbReference type="Pfam" id="PF01183">
    <property type="entry name" value="Glyco_hydro_25"/>
    <property type="match status" value="1"/>
</dbReference>
<dbReference type="PROSITE" id="PS51904">
    <property type="entry name" value="GLYCOSYL_HYDROL_F25_2"/>
    <property type="match status" value="1"/>
</dbReference>
<dbReference type="InterPro" id="IPR002053">
    <property type="entry name" value="Glyco_hydro_25"/>
</dbReference>
<dbReference type="GO" id="GO:0016787">
    <property type="term" value="F:hydrolase activity"/>
    <property type="evidence" value="ECO:0007669"/>
    <property type="project" value="UniProtKB-KW"/>
</dbReference>
<dbReference type="Gene3D" id="3.20.20.80">
    <property type="entry name" value="Glycosidases"/>
    <property type="match status" value="1"/>
</dbReference>
<dbReference type="SUPFAM" id="SSF51445">
    <property type="entry name" value="(Trans)glycosidases"/>
    <property type="match status" value="1"/>
</dbReference>
<dbReference type="RefSeq" id="WP_379980270.1">
    <property type="nucleotide sequence ID" value="NZ_JBHUMO010000028.1"/>
</dbReference>
<evidence type="ECO:0000313" key="2">
    <source>
        <dbReference type="EMBL" id="MFD2728653.1"/>
    </source>
</evidence>
<dbReference type="PANTHER" id="PTHR34135">
    <property type="entry name" value="LYSOZYME"/>
    <property type="match status" value="1"/>
</dbReference>
<dbReference type="Gene3D" id="2.30.30.40">
    <property type="entry name" value="SH3 Domains"/>
    <property type="match status" value="1"/>
</dbReference>
<name>A0ABW5THQ2_9ENTE</name>
<accession>A0ABW5THQ2</accession>
<dbReference type="EMBL" id="JBHUMO010000028">
    <property type="protein sequence ID" value="MFD2728653.1"/>
    <property type="molecule type" value="Genomic_DNA"/>
</dbReference>
<sequence>MIIDISEWQVPATINYSMLAKQVQVVIVRVQYGKDYEDRAYKQHLQMFQSLGIPCAVYAWVRGKTIQEMKEEACIFYQRAQAFQPAFWWLDVEEQSMLDMRAGCERYRRTLKECGSSKVGAYIANHLYHQFQLDTPAFDAIWLPSYGKNTGLFEGVTPTATREYQLHQYTSNGRLSGYNGPLDLNQLNRTTFETLFGRTVSSKKETNENGKGELTLRTFQLEYPIYLRTKPTVQSGVIALLPKDAQVRIQNIHIADGYLWGEQLRSDGTKGYLALGNFEKFGKLIT</sequence>
<evidence type="ECO:0000256" key="1">
    <source>
        <dbReference type="ARBA" id="ARBA00010646"/>
    </source>
</evidence>
<dbReference type="InterPro" id="IPR017853">
    <property type="entry name" value="GH"/>
</dbReference>
<proteinExistence type="inferred from homology"/>
<reference evidence="3" key="1">
    <citation type="journal article" date="2019" name="Int. J. Syst. Evol. Microbiol.">
        <title>The Global Catalogue of Microorganisms (GCM) 10K type strain sequencing project: providing services to taxonomists for standard genome sequencing and annotation.</title>
        <authorList>
            <consortium name="The Broad Institute Genomics Platform"/>
            <consortium name="The Broad Institute Genome Sequencing Center for Infectious Disease"/>
            <person name="Wu L."/>
            <person name="Ma J."/>
        </authorList>
    </citation>
    <scope>NUCLEOTIDE SEQUENCE [LARGE SCALE GENOMIC DNA]</scope>
    <source>
        <strain evidence="3">TISTR 932</strain>
    </source>
</reference>
<organism evidence="2 3">
    <name type="scientific">Enterococcus camelliae</name>
    <dbReference type="NCBI Taxonomy" id="453959"/>
    <lineage>
        <taxon>Bacteria</taxon>
        <taxon>Bacillati</taxon>
        <taxon>Bacillota</taxon>
        <taxon>Bacilli</taxon>
        <taxon>Lactobacillales</taxon>
        <taxon>Enterococcaceae</taxon>
        <taxon>Enterococcus</taxon>
    </lineage>
</organism>
<evidence type="ECO:0000313" key="3">
    <source>
        <dbReference type="Proteomes" id="UP001597427"/>
    </source>
</evidence>
<dbReference type="PANTHER" id="PTHR34135:SF1">
    <property type="entry name" value="GLYCOSYL HYDROLASE FAMILY 25"/>
    <property type="match status" value="1"/>
</dbReference>
<gene>
    <name evidence="2" type="ORF">ACFSR0_04320</name>
</gene>
<keyword evidence="2" id="KW-0378">Hydrolase</keyword>
<comment type="similarity">
    <text evidence="1">Belongs to the glycosyl hydrolase 25 family.</text>
</comment>
<comment type="caution">
    <text evidence="2">The sequence shown here is derived from an EMBL/GenBank/DDBJ whole genome shotgun (WGS) entry which is preliminary data.</text>
</comment>
<dbReference type="CDD" id="cd06523">
    <property type="entry name" value="GH25_PlyB-like"/>
    <property type="match status" value="1"/>
</dbReference>